<evidence type="ECO:0000256" key="7">
    <source>
        <dbReference type="ARBA" id="ARBA00034808"/>
    </source>
</evidence>
<dbReference type="InterPro" id="IPR000212">
    <property type="entry name" value="DNA_helicase_UvrD/REP"/>
</dbReference>
<accession>A0ABP8LUL8</accession>
<reference evidence="13" key="1">
    <citation type="journal article" date="2019" name="Int. J. Syst. Evol. Microbiol.">
        <title>The Global Catalogue of Microorganisms (GCM) 10K type strain sequencing project: providing services to taxonomists for standard genome sequencing and annotation.</title>
        <authorList>
            <consortium name="The Broad Institute Genomics Platform"/>
            <consortium name="The Broad Institute Genome Sequencing Center for Infectious Disease"/>
            <person name="Wu L."/>
            <person name="Ma J."/>
        </authorList>
    </citation>
    <scope>NUCLEOTIDE SEQUENCE [LARGE SCALE GENOMIC DNA]</scope>
    <source>
        <strain evidence="13">JCM 31920</strain>
    </source>
</reference>
<keyword evidence="2 9" id="KW-0378">Hydrolase</keyword>
<dbReference type="InterPro" id="IPR014017">
    <property type="entry name" value="DNA_helicase_UvrD-like_C"/>
</dbReference>
<dbReference type="Gene3D" id="3.40.50.300">
    <property type="entry name" value="P-loop containing nucleotide triphosphate hydrolases"/>
    <property type="match status" value="4"/>
</dbReference>
<evidence type="ECO:0000256" key="4">
    <source>
        <dbReference type="ARBA" id="ARBA00022840"/>
    </source>
</evidence>
<keyword evidence="13" id="KW-1185">Reference proteome</keyword>
<gene>
    <name evidence="12" type="ORF">GCM10023091_10880</name>
</gene>
<dbReference type="Proteomes" id="UP001501508">
    <property type="component" value="Unassembled WGS sequence"/>
</dbReference>
<evidence type="ECO:0000256" key="6">
    <source>
        <dbReference type="ARBA" id="ARBA00034617"/>
    </source>
</evidence>
<dbReference type="PROSITE" id="PS51217">
    <property type="entry name" value="UVRD_HELICASE_CTER"/>
    <property type="match status" value="1"/>
</dbReference>
<dbReference type="Pfam" id="PF00580">
    <property type="entry name" value="UvrD-helicase"/>
    <property type="match status" value="1"/>
</dbReference>
<evidence type="ECO:0000256" key="1">
    <source>
        <dbReference type="ARBA" id="ARBA00022741"/>
    </source>
</evidence>
<dbReference type="InterPro" id="IPR027417">
    <property type="entry name" value="P-loop_NTPase"/>
</dbReference>
<feature type="domain" description="UvrD-like helicase C-terminal" evidence="11">
    <location>
        <begin position="528"/>
        <end position="783"/>
    </location>
</feature>
<dbReference type="SUPFAM" id="SSF52540">
    <property type="entry name" value="P-loop containing nucleoside triphosphate hydrolases"/>
    <property type="match status" value="1"/>
</dbReference>
<sequence length="1110" mass="123605">MFKIYSSSAGSGKTYTLTKEYIKLALNETNDSYYRHILAVTFTNAAAQEMKERILLMLRLFADNPKHPMLLDIAKELYPESAGNTVLLQEKTDEIGRRAARIFTRILHGYADFSVMTIDSFTSRLVGSFTDELGLPFGFETRLDSDFLTEAIDRVLARIGLTGEETLSEVVEKYYLEHARAEGAWGALPRHMLNAAGDLLNEQSYLSMSRVSDLTLTDWQQIRQQLLTFLKEKESLITGLANDAFQSIESAGLSPSDFFQSARGIYGYFSARAQAGNTKVWEAPNSYVTKTIEEEKWSAGKVSTHAALAIENICGALTGAYRQIETIRDEYGGLAALFKAIAGQLFSLSLLNEIKREFDRLLRQNNQVHISEFNRKIIEIVANDPVPFIFERLGEKYHHILIDEFQDTSRLQFANLLPLIENALSYGHFNLIVGDVKQAIYRFRGGDMELLLKLSGGQAAQITQLFDGSGAFMADRLHLVGSQTDLARLSVNRRSFQEITAFNNDFFDFLARTNDRALGKAVYDEHFRQASGPATPSGGHIQIDFFEGGKTDDNEEIPTGDEPDENTAPDPQVGAVIAQIQSLVSEGYDFRDIAVLCRYKKNAAKLAVWLQSSGVPLVSDDSLLLANSKYVALVVSFLKILHNPASVSLKLETALSLLQIRSPNPPGGAEMDKIAIMSRSGDPEVFFNWLSGFGIRFDTIEPGQLGLYELCEQIIARLQLNPDPVEYQYVFRFLDEVLRFEANRVSHLGDFLNWWEMSGKALSVTASDETNAVRITTVHKSKGLEYPVVIFPYADWKATPKPGTRLWVNLDHVEASELTASNDSPAIRGSKLATVAIPLSKNLEETPVAAQYLDEVDRVLLENINLTYVAFTRPVQRLYLLAALPTLPKSPTASPPASLHFWLQSYLEEKGVWSPGQLRYILADGTRPQSVDKHIEPGAAVVLTAPFGKGETANVQIKRNPLFEPGETDTTLELNRKLRHMMSLLPSADLLRPFLKKQVLAGLLRPEEVDVLEEKISEVLRLPGLDTVFAASNTRLSGEIIQQGGDLLEADKIVRTPEGRYLVALFAENNRTATDKIRRLMTACSAGGLEKVTGLLVDIFAEPVQATWFN</sequence>
<organism evidence="12 13">
    <name type="scientific">Ravibacter arvi</name>
    <dbReference type="NCBI Taxonomy" id="2051041"/>
    <lineage>
        <taxon>Bacteria</taxon>
        <taxon>Pseudomonadati</taxon>
        <taxon>Bacteroidota</taxon>
        <taxon>Cytophagia</taxon>
        <taxon>Cytophagales</taxon>
        <taxon>Spirosomataceae</taxon>
        <taxon>Ravibacter</taxon>
    </lineage>
</organism>
<evidence type="ECO:0000313" key="12">
    <source>
        <dbReference type="EMBL" id="GAA4435056.1"/>
    </source>
</evidence>
<keyword evidence="3 9" id="KW-0347">Helicase</keyword>
<evidence type="ECO:0000256" key="8">
    <source>
        <dbReference type="ARBA" id="ARBA00048988"/>
    </source>
</evidence>
<evidence type="ECO:0000256" key="3">
    <source>
        <dbReference type="ARBA" id="ARBA00022806"/>
    </source>
</evidence>
<comment type="catalytic activity">
    <reaction evidence="8">
        <text>ATP + H2O = ADP + phosphate + H(+)</text>
        <dbReference type="Rhea" id="RHEA:13065"/>
        <dbReference type="ChEBI" id="CHEBI:15377"/>
        <dbReference type="ChEBI" id="CHEBI:15378"/>
        <dbReference type="ChEBI" id="CHEBI:30616"/>
        <dbReference type="ChEBI" id="CHEBI:43474"/>
        <dbReference type="ChEBI" id="CHEBI:456216"/>
        <dbReference type="EC" id="5.6.2.4"/>
    </reaction>
</comment>
<protein>
    <recommendedName>
        <fullName evidence="7">DNA 3'-5' helicase</fullName>
        <ecNumber evidence="7">5.6.2.4</ecNumber>
    </recommendedName>
</protein>
<keyword evidence="1 9" id="KW-0547">Nucleotide-binding</keyword>
<evidence type="ECO:0000256" key="2">
    <source>
        <dbReference type="ARBA" id="ARBA00022801"/>
    </source>
</evidence>
<dbReference type="Pfam" id="PF13361">
    <property type="entry name" value="UvrD_C"/>
    <property type="match status" value="1"/>
</dbReference>
<dbReference type="PROSITE" id="PS51198">
    <property type="entry name" value="UVRD_HELICASE_ATP_BIND"/>
    <property type="match status" value="1"/>
</dbReference>
<evidence type="ECO:0000259" key="11">
    <source>
        <dbReference type="PROSITE" id="PS51217"/>
    </source>
</evidence>
<evidence type="ECO:0000259" key="10">
    <source>
        <dbReference type="PROSITE" id="PS51198"/>
    </source>
</evidence>
<comment type="caution">
    <text evidence="12">The sequence shown here is derived from an EMBL/GenBank/DDBJ whole genome shotgun (WGS) entry which is preliminary data.</text>
</comment>
<keyword evidence="4 9" id="KW-0067">ATP-binding</keyword>
<dbReference type="PANTHER" id="PTHR11070">
    <property type="entry name" value="UVRD / RECB / PCRA DNA HELICASE FAMILY MEMBER"/>
    <property type="match status" value="1"/>
</dbReference>
<comment type="catalytic activity">
    <reaction evidence="6">
        <text>Couples ATP hydrolysis with the unwinding of duplex DNA by translocating in the 3'-5' direction.</text>
        <dbReference type="EC" id="5.6.2.4"/>
    </reaction>
</comment>
<evidence type="ECO:0000313" key="13">
    <source>
        <dbReference type="Proteomes" id="UP001501508"/>
    </source>
</evidence>
<proteinExistence type="predicted"/>
<dbReference type="EC" id="5.6.2.4" evidence="7"/>
<evidence type="ECO:0000256" key="9">
    <source>
        <dbReference type="PROSITE-ProRule" id="PRU00560"/>
    </source>
</evidence>
<evidence type="ECO:0000256" key="5">
    <source>
        <dbReference type="ARBA" id="ARBA00023235"/>
    </source>
</evidence>
<feature type="binding site" evidence="9">
    <location>
        <begin position="7"/>
        <end position="14"/>
    </location>
    <ligand>
        <name>ATP</name>
        <dbReference type="ChEBI" id="CHEBI:30616"/>
    </ligand>
</feature>
<dbReference type="InterPro" id="IPR014016">
    <property type="entry name" value="UvrD-like_ATP-bd"/>
</dbReference>
<keyword evidence="5" id="KW-0413">Isomerase</keyword>
<dbReference type="EMBL" id="BAABEY010000011">
    <property type="protein sequence ID" value="GAA4435056.1"/>
    <property type="molecule type" value="Genomic_DNA"/>
</dbReference>
<feature type="domain" description="UvrD-like helicase ATP-binding" evidence="10">
    <location>
        <begin position="1"/>
        <end position="496"/>
    </location>
</feature>
<dbReference type="RefSeq" id="WP_345027069.1">
    <property type="nucleotide sequence ID" value="NZ_BAABEY010000011.1"/>
</dbReference>
<name>A0ABP8LUL8_9BACT</name>
<dbReference type="PANTHER" id="PTHR11070:SF67">
    <property type="entry name" value="DNA 3'-5' HELICASE"/>
    <property type="match status" value="1"/>
</dbReference>